<dbReference type="Gene3D" id="3.30.1490.20">
    <property type="entry name" value="ATP-grasp fold, A domain"/>
    <property type="match status" value="1"/>
</dbReference>
<protein>
    <submittedName>
        <fullName evidence="5">Phosphoribosylglycinamide synthetase</fullName>
    </submittedName>
</protein>
<dbReference type="EMBL" id="WTYU01000001">
    <property type="protein sequence ID" value="MXP14244.1"/>
    <property type="molecule type" value="Genomic_DNA"/>
</dbReference>
<proteinExistence type="inferred from homology"/>
<reference evidence="5 6" key="1">
    <citation type="submission" date="2019-12" db="EMBL/GenBank/DDBJ databases">
        <title>Genomic-based taxomic classification of the family Erythrobacteraceae.</title>
        <authorList>
            <person name="Xu L."/>
        </authorList>
    </citation>
    <scope>NUCLEOTIDE SEQUENCE [LARGE SCALE GENOMIC DNA]</scope>
    <source>
        <strain evidence="5 6">KCTC 52259</strain>
    </source>
</reference>
<sequence length="362" mass="40643">MWASSQNSAWNRPLADLKGGLKQLKVPILALEITPLTIDQATKDRLRIMFIAKHALGDGTPHPEDGNHAVYHHEVRGILEDLGLNLTLADRFEVLFEKPEVDFVFPLLNRAGFFNSEMLGPLLCTRLGIPFLGASPILRGLSDDKHLAKRAAVDAGVPTAPWAIYRRGAPVDAAKCPAAERYVIKPNASSASWGVHDATDWTGVRAAIQEIHDDKHDAIVEPFLDGSDVEVPVITIGDPVILPMLIFRQADPAHLRTYYEKRDLVDRSQKYSLDPFENPEMSARITEYTQKLWGEYRPFDYGRFEYRVNEETGEVTFLELNLNCNLWSEKVYGRAARLAGLTQSQLIETILAESLRRQGLMD</sequence>
<keyword evidence="2" id="KW-0436">Ligase</keyword>
<dbReference type="PANTHER" id="PTHR23132:SF23">
    <property type="entry name" value="D-ALANINE--D-ALANINE LIGASE B"/>
    <property type="match status" value="1"/>
</dbReference>
<keyword evidence="3" id="KW-0547">Nucleotide-binding</keyword>
<accession>A0A6L7GG18</accession>
<evidence type="ECO:0000256" key="1">
    <source>
        <dbReference type="ARBA" id="ARBA00010871"/>
    </source>
</evidence>
<dbReference type="GO" id="GO:0046872">
    <property type="term" value="F:metal ion binding"/>
    <property type="evidence" value="ECO:0007669"/>
    <property type="project" value="InterPro"/>
</dbReference>
<dbReference type="Proteomes" id="UP000473531">
    <property type="component" value="Unassembled WGS sequence"/>
</dbReference>
<evidence type="ECO:0000313" key="6">
    <source>
        <dbReference type="Proteomes" id="UP000473531"/>
    </source>
</evidence>
<feature type="domain" description="ATP-grasp" evidence="4">
    <location>
        <begin position="149"/>
        <end position="352"/>
    </location>
</feature>
<dbReference type="Pfam" id="PF07478">
    <property type="entry name" value="Dala_Dala_lig_C"/>
    <property type="match status" value="1"/>
</dbReference>
<dbReference type="GO" id="GO:0008716">
    <property type="term" value="F:D-alanine-D-alanine ligase activity"/>
    <property type="evidence" value="ECO:0007669"/>
    <property type="project" value="InterPro"/>
</dbReference>
<dbReference type="Gene3D" id="3.30.470.20">
    <property type="entry name" value="ATP-grasp fold, B domain"/>
    <property type="match status" value="1"/>
</dbReference>
<dbReference type="InterPro" id="IPR011761">
    <property type="entry name" value="ATP-grasp"/>
</dbReference>
<dbReference type="AlphaFoldDB" id="A0A6L7GG18"/>
<keyword evidence="3" id="KW-0067">ATP-binding</keyword>
<evidence type="ECO:0000313" key="5">
    <source>
        <dbReference type="EMBL" id="MXP14244.1"/>
    </source>
</evidence>
<evidence type="ECO:0000256" key="3">
    <source>
        <dbReference type="PROSITE-ProRule" id="PRU00409"/>
    </source>
</evidence>
<dbReference type="OrthoDB" id="7417619at2"/>
<comment type="similarity">
    <text evidence="1">Belongs to the D-alanine--D-alanine ligase family.</text>
</comment>
<keyword evidence="6" id="KW-1185">Reference proteome</keyword>
<comment type="caution">
    <text evidence="5">The sequence shown here is derived from an EMBL/GenBank/DDBJ whole genome shotgun (WGS) entry which is preliminary data.</text>
</comment>
<name>A0A6L7GG18_9SPHN</name>
<gene>
    <name evidence="5" type="ORF">GRI44_05710</name>
</gene>
<dbReference type="SUPFAM" id="SSF56059">
    <property type="entry name" value="Glutathione synthetase ATP-binding domain-like"/>
    <property type="match status" value="1"/>
</dbReference>
<dbReference type="InterPro" id="IPR013815">
    <property type="entry name" value="ATP_grasp_subdomain_1"/>
</dbReference>
<dbReference type="PROSITE" id="PS50975">
    <property type="entry name" value="ATP_GRASP"/>
    <property type="match status" value="1"/>
</dbReference>
<dbReference type="GO" id="GO:0005524">
    <property type="term" value="F:ATP binding"/>
    <property type="evidence" value="ECO:0007669"/>
    <property type="project" value="UniProtKB-UniRule"/>
</dbReference>
<organism evidence="5 6">
    <name type="scientific">Allopontixanthobacter confluentis</name>
    <dbReference type="NCBI Taxonomy" id="1849021"/>
    <lineage>
        <taxon>Bacteria</taxon>
        <taxon>Pseudomonadati</taxon>
        <taxon>Pseudomonadota</taxon>
        <taxon>Alphaproteobacteria</taxon>
        <taxon>Sphingomonadales</taxon>
        <taxon>Erythrobacteraceae</taxon>
        <taxon>Allopontixanthobacter</taxon>
    </lineage>
</organism>
<dbReference type="PANTHER" id="PTHR23132">
    <property type="entry name" value="D-ALANINE--D-ALANINE LIGASE"/>
    <property type="match status" value="1"/>
</dbReference>
<dbReference type="InterPro" id="IPR011095">
    <property type="entry name" value="Dala_Dala_lig_C"/>
</dbReference>
<evidence type="ECO:0000259" key="4">
    <source>
        <dbReference type="PROSITE" id="PS50975"/>
    </source>
</evidence>
<evidence type="ECO:0000256" key="2">
    <source>
        <dbReference type="ARBA" id="ARBA00022598"/>
    </source>
</evidence>